<dbReference type="InterPro" id="IPR003593">
    <property type="entry name" value="AAA+_ATPase"/>
</dbReference>
<feature type="domain" description="AAA+ ATPase" evidence="6">
    <location>
        <begin position="502"/>
        <end position="640"/>
    </location>
</feature>
<evidence type="ECO:0000259" key="7">
    <source>
        <dbReference type="SMART" id="SM01072"/>
    </source>
</evidence>
<dbReference type="Pfam" id="PF02933">
    <property type="entry name" value="CDC48_2"/>
    <property type="match status" value="1"/>
</dbReference>
<evidence type="ECO:0000259" key="6">
    <source>
        <dbReference type="SMART" id="SM00382"/>
    </source>
</evidence>
<dbReference type="FunFam" id="1.10.8.60:FF:000057">
    <property type="entry name" value="AAA family ATPase, CDC48 subfamily"/>
    <property type="match status" value="1"/>
</dbReference>
<dbReference type="KEGG" id="nph:NP_3998A"/>
<dbReference type="FunFam" id="1.10.8.60:FF:000189">
    <property type="entry name" value="AAA family ATPase, CDC48 subfamily"/>
    <property type="match status" value="1"/>
</dbReference>
<dbReference type="InterPro" id="IPR005938">
    <property type="entry name" value="AAA_ATPase_CDC48"/>
</dbReference>
<feature type="domain" description="AAA+ ATPase" evidence="6">
    <location>
        <begin position="229"/>
        <end position="365"/>
    </location>
</feature>
<dbReference type="FunFam" id="2.40.40.20:FF:000007">
    <property type="entry name" value="AAA family ATPase"/>
    <property type="match status" value="1"/>
</dbReference>
<dbReference type="GO" id="GO:0005737">
    <property type="term" value="C:cytoplasm"/>
    <property type="evidence" value="ECO:0007669"/>
    <property type="project" value="UniProtKB-ARBA"/>
</dbReference>
<reference evidence="9 10" key="1">
    <citation type="journal article" date="2005" name="Genome Res.">
        <title>Living with two extremes: conclusions from the genome sequence of Natronomonas pharaonis.</title>
        <authorList>
            <person name="Falb M."/>
            <person name="Pfeiffer F."/>
            <person name="Palm P."/>
            <person name="Rodewald K."/>
            <person name="Hickmann V."/>
            <person name="Tittor J."/>
            <person name="Oesterhelt D."/>
        </authorList>
    </citation>
    <scope>NUCLEOTIDE SEQUENCE [LARGE SCALE GENOMIC DNA]</scope>
    <source>
        <strain evidence="10">ATCC 35678 / DSM 2160 / CIP 103997 / JCM 8858 / NBRC 14720 / NCIMB 2260 / Gabara</strain>
    </source>
</reference>
<dbReference type="Pfam" id="PF00004">
    <property type="entry name" value="AAA"/>
    <property type="match status" value="2"/>
</dbReference>
<dbReference type="InterPro" id="IPR009010">
    <property type="entry name" value="Asp_de-COase-like_dom_sf"/>
</dbReference>
<feature type="domain" description="CDC48" evidence="7">
    <location>
        <begin position="102"/>
        <end position="173"/>
    </location>
</feature>
<comment type="similarity">
    <text evidence="1">Belongs to the AAA ATPase family. CDC48 subfamily.</text>
</comment>
<dbReference type="SUPFAM" id="SSF52540">
    <property type="entry name" value="P-loop containing nucleoside triphosphate hydrolases"/>
    <property type="match status" value="2"/>
</dbReference>
<keyword evidence="4" id="KW-0067">ATP-binding</keyword>
<evidence type="ECO:0000313" key="9">
    <source>
        <dbReference type="EMBL" id="CAI50090.1"/>
    </source>
</evidence>
<dbReference type="FunFam" id="3.40.50.300:FF:000018">
    <property type="entry name" value="Cell division control 48"/>
    <property type="match status" value="1"/>
</dbReference>
<keyword evidence="3" id="KW-0547">Nucleotide-binding</keyword>
<feature type="compositionally biased region" description="Basic and acidic residues" evidence="5">
    <location>
        <begin position="748"/>
        <end position="759"/>
    </location>
</feature>
<evidence type="ECO:0000256" key="2">
    <source>
        <dbReference type="ARBA" id="ARBA00022737"/>
    </source>
</evidence>
<sequence length="759" mass="82440">MKLTVKPLKQKDAGRGLAAIDRAAMDELDVENGDYVVLDSGDSRAVARVWPGYPEDEGNGVVRVDGRLRQEADVGIDDNVHIEPADVNPAKEVTVALPQNLRIRGNIGPHIRDKLSGQAVTEGQNVPFSLGLGPLSSKSGQRIPLKIAGTEPSGTVVVTDSTEIQVSEKPAEQIAGPSDGSGAAPGEGGTPSVTYEDIGGLDSELEQVREMIELPMRHPELFQQLGIEPPKGVLLHGPPGTGKTLMAKAVANEIDAHFTDISGPEIMSKYYGESEEQLREVFDEASENAPAIVFIDEIDSIAPKRGETSGDVERRVVAQLLSLMDGLEERGDVIVIGATNRVDAIDPALRRGGRFDREIEIGVPDKEGRKEILQVHTRGMPLADGIDLEQYAENTHGFVGADLESLTKEAAMNSLRRIRPELDLEQDEIEAEVLESMTVTESDFKDALKGVTPSAMREVFVEVPDTTWDAVGGLDDTKSRLRETIQWPLEYPEVFKQMDMQAAKGVLLYGPPGTGKTLMAKAIANEAQSNFISIKGPELLNKYVGESEKGVREVFEKARSNAPTVVFFDEIDSIAGERGERMGDSGVGERVVSQLLTELDGLEELEDVVVIATTNRPDLIDSALLRPGRLDRHIHVPVPDEEAREAIFAVHTRNKPLADDVDISELAGRTDGYVGADIEAVCREASMAATREFIESVSPEEAAQSVGNVRITAEHFEEALDEVGPSVSEDTRERYEEVEEEFTPGEEPSGKSDVGRTFH</sequence>
<dbReference type="Gene3D" id="2.40.40.20">
    <property type="match status" value="1"/>
</dbReference>
<dbReference type="InterPro" id="IPR003338">
    <property type="entry name" value="CDC4_N-term_subdom"/>
</dbReference>
<dbReference type="SMART" id="SM01073">
    <property type="entry name" value="CDC48_N"/>
    <property type="match status" value="1"/>
</dbReference>
<dbReference type="GO" id="GO:0005524">
    <property type="term" value="F:ATP binding"/>
    <property type="evidence" value="ECO:0007669"/>
    <property type="project" value="UniProtKB-KW"/>
</dbReference>
<dbReference type="AlphaFoldDB" id="A0A1U7EY17"/>
<dbReference type="eggNOG" id="arCOG01308">
    <property type="taxonomic scope" value="Archaea"/>
</dbReference>
<dbReference type="InterPro" id="IPR027417">
    <property type="entry name" value="P-loop_NTPase"/>
</dbReference>
<dbReference type="PROSITE" id="PS00674">
    <property type="entry name" value="AAA"/>
    <property type="match status" value="2"/>
</dbReference>
<dbReference type="EMBL" id="CR936257">
    <property type="protein sequence ID" value="CAI50090.1"/>
    <property type="molecule type" value="Genomic_DNA"/>
</dbReference>
<evidence type="ECO:0000313" key="10">
    <source>
        <dbReference type="Proteomes" id="UP000002698"/>
    </source>
</evidence>
<dbReference type="FunFam" id="3.10.330.10:FF:000022">
    <property type="entry name" value="Cell division cycle protein"/>
    <property type="match status" value="1"/>
</dbReference>
<feature type="region of interest" description="Disordered" evidence="5">
    <location>
        <begin position="719"/>
        <end position="759"/>
    </location>
</feature>
<dbReference type="CDD" id="cd19511">
    <property type="entry name" value="RecA-like_CDC48_r2-like"/>
    <property type="match status" value="1"/>
</dbReference>
<feature type="region of interest" description="Disordered" evidence="5">
    <location>
        <begin position="162"/>
        <end position="196"/>
    </location>
</feature>
<name>A0A1U7EY17_NATPD</name>
<dbReference type="InterPro" id="IPR050168">
    <property type="entry name" value="AAA_ATPase_domain"/>
</dbReference>
<gene>
    <name evidence="9" type="primary">cdc48b</name>
    <name evidence="9" type="ordered locus">NP_3998A</name>
</gene>
<dbReference type="GeneID" id="3701934"/>
<dbReference type="InterPro" id="IPR004201">
    <property type="entry name" value="Cdc48_dom2"/>
</dbReference>
<organism evidence="9 10">
    <name type="scientific">Natronomonas pharaonis (strain ATCC 35678 / DSM 2160 / CIP 103997 / JCM 8858 / NBRC 14720 / NCIMB 2260 / Gabara)</name>
    <name type="common">Halobacterium pharaonis</name>
    <dbReference type="NCBI Taxonomy" id="348780"/>
    <lineage>
        <taxon>Archaea</taxon>
        <taxon>Methanobacteriati</taxon>
        <taxon>Methanobacteriota</taxon>
        <taxon>Stenosarchaea group</taxon>
        <taxon>Halobacteria</taxon>
        <taxon>Halobacteriales</taxon>
        <taxon>Natronomonadaceae</taxon>
        <taxon>Natronomonas</taxon>
    </lineage>
</organism>
<dbReference type="InterPro" id="IPR029067">
    <property type="entry name" value="CDC48_domain_2-like_sf"/>
</dbReference>
<dbReference type="Gene3D" id="3.10.330.10">
    <property type="match status" value="1"/>
</dbReference>
<dbReference type="Pfam" id="PF02359">
    <property type="entry name" value="CDC48_N"/>
    <property type="match status" value="1"/>
</dbReference>
<dbReference type="OrthoDB" id="77269at2157"/>
<evidence type="ECO:0000256" key="3">
    <source>
        <dbReference type="ARBA" id="ARBA00022741"/>
    </source>
</evidence>
<dbReference type="SUPFAM" id="SSF54585">
    <property type="entry name" value="Cdc48 domain 2-like"/>
    <property type="match status" value="1"/>
</dbReference>
<dbReference type="InterPro" id="IPR041569">
    <property type="entry name" value="AAA_lid_3"/>
</dbReference>
<keyword evidence="2" id="KW-0677">Repeat</keyword>
<dbReference type="Gene3D" id="1.10.8.60">
    <property type="match status" value="2"/>
</dbReference>
<evidence type="ECO:0000256" key="4">
    <source>
        <dbReference type="ARBA" id="ARBA00022840"/>
    </source>
</evidence>
<evidence type="ECO:0000256" key="5">
    <source>
        <dbReference type="SAM" id="MobiDB-lite"/>
    </source>
</evidence>
<dbReference type="Pfam" id="PF17862">
    <property type="entry name" value="AAA_lid_3"/>
    <property type="match status" value="2"/>
</dbReference>
<dbReference type="FunFam" id="3.40.50.300:FF:000012">
    <property type="entry name" value="Transitional endoplasmic reticulum ATPase"/>
    <property type="match status" value="1"/>
</dbReference>
<dbReference type="STRING" id="348780.NP_3998A"/>
<dbReference type="EnsemblBacteria" id="CAI50090">
    <property type="protein sequence ID" value="CAI50090"/>
    <property type="gene ID" value="NP_3998A"/>
</dbReference>
<dbReference type="SMART" id="SM00382">
    <property type="entry name" value="AAA"/>
    <property type="match status" value="2"/>
</dbReference>
<evidence type="ECO:0000256" key="1">
    <source>
        <dbReference type="ARBA" id="ARBA00009833"/>
    </source>
</evidence>
<dbReference type="PANTHER" id="PTHR23077:SF171">
    <property type="entry name" value="NUCLEAR VALOSIN-CONTAINING PROTEIN-LIKE"/>
    <property type="match status" value="1"/>
</dbReference>
<dbReference type="GO" id="GO:0016887">
    <property type="term" value="F:ATP hydrolysis activity"/>
    <property type="evidence" value="ECO:0007669"/>
    <property type="project" value="InterPro"/>
</dbReference>
<evidence type="ECO:0000259" key="8">
    <source>
        <dbReference type="SMART" id="SM01073"/>
    </source>
</evidence>
<dbReference type="Gene3D" id="3.40.50.300">
    <property type="entry name" value="P-loop containing nucleotide triphosphate hydrolases"/>
    <property type="match status" value="2"/>
</dbReference>
<dbReference type="NCBIfam" id="TIGR01243">
    <property type="entry name" value="CDC48"/>
    <property type="match status" value="1"/>
</dbReference>
<dbReference type="HOGENOM" id="CLU_000688_12_2_2"/>
<proteinExistence type="inferred from homology"/>
<protein>
    <submittedName>
        <fullName evidence="9">AAA-type ATPase (CDC48 subfamily)</fullName>
    </submittedName>
</protein>
<dbReference type="Proteomes" id="UP000002698">
    <property type="component" value="Chromosome"/>
</dbReference>
<dbReference type="InterPro" id="IPR003960">
    <property type="entry name" value="ATPase_AAA_CS"/>
</dbReference>
<dbReference type="SUPFAM" id="SSF50692">
    <property type="entry name" value="ADC-like"/>
    <property type="match status" value="1"/>
</dbReference>
<accession>A0A1U7EY17</accession>
<keyword evidence="10" id="KW-1185">Reference proteome</keyword>
<feature type="domain" description="CDC48 N-terminal subdomain" evidence="8">
    <location>
        <begin position="2"/>
        <end position="87"/>
    </location>
</feature>
<dbReference type="InterPro" id="IPR003959">
    <property type="entry name" value="ATPase_AAA_core"/>
</dbReference>
<dbReference type="SMART" id="SM01072">
    <property type="entry name" value="CDC48_2"/>
    <property type="match status" value="1"/>
</dbReference>
<dbReference type="RefSeq" id="WP_011323706.1">
    <property type="nucleotide sequence ID" value="NC_007426.1"/>
</dbReference>
<dbReference type="PANTHER" id="PTHR23077">
    <property type="entry name" value="AAA-FAMILY ATPASE"/>
    <property type="match status" value="1"/>
</dbReference>